<protein>
    <submittedName>
        <fullName evidence="1">Uncharacterized protein</fullName>
    </submittedName>
</protein>
<organism evidence="1 2">
    <name type="scientific">Coprinopsis marcescibilis</name>
    <name type="common">Agaric fungus</name>
    <name type="synonym">Psathyrella marcescibilis</name>
    <dbReference type="NCBI Taxonomy" id="230819"/>
    <lineage>
        <taxon>Eukaryota</taxon>
        <taxon>Fungi</taxon>
        <taxon>Dikarya</taxon>
        <taxon>Basidiomycota</taxon>
        <taxon>Agaricomycotina</taxon>
        <taxon>Agaricomycetes</taxon>
        <taxon>Agaricomycetidae</taxon>
        <taxon>Agaricales</taxon>
        <taxon>Agaricineae</taxon>
        <taxon>Psathyrellaceae</taxon>
        <taxon>Coprinopsis</taxon>
    </lineage>
</organism>
<evidence type="ECO:0000313" key="1">
    <source>
        <dbReference type="EMBL" id="TFK20811.1"/>
    </source>
</evidence>
<dbReference type="AlphaFoldDB" id="A0A5C3KKE1"/>
<keyword evidence="2" id="KW-1185">Reference proteome</keyword>
<dbReference type="EMBL" id="ML210287">
    <property type="protein sequence ID" value="TFK20811.1"/>
    <property type="molecule type" value="Genomic_DNA"/>
</dbReference>
<evidence type="ECO:0000313" key="2">
    <source>
        <dbReference type="Proteomes" id="UP000307440"/>
    </source>
</evidence>
<sequence length="251" mass="26883">MPQGTMQKTTWQWKRGASSTVEAVTAPPNGALQTTFSVNPGFVAEEPVPPHPPAADPAEVVVNAQPTVEPVQDPDKNLFLSPPCTSAVGSLSPTSSDCLSPGWTPQSSLSMSSSLFVLPVPIIVSCLKDIILQAMSGNFLQGTAAGQAQSKLTTYGLKTLVSVLQQHLIKAHLEEWVSSCNKLGFAITAKAAQDAVHAYREKNGQGTNKQALLQQPQQQFSHDAFVNVLADFIIADEQVLHPLESYYAYVT</sequence>
<proteinExistence type="predicted"/>
<reference evidence="1 2" key="1">
    <citation type="journal article" date="2019" name="Nat. Ecol. Evol.">
        <title>Megaphylogeny resolves global patterns of mushroom evolution.</title>
        <authorList>
            <person name="Varga T."/>
            <person name="Krizsan K."/>
            <person name="Foldi C."/>
            <person name="Dima B."/>
            <person name="Sanchez-Garcia M."/>
            <person name="Sanchez-Ramirez S."/>
            <person name="Szollosi G.J."/>
            <person name="Szarkandi J.G."/>
            <person name="Papp V."/>
            <person name="Albert L."/>
            <person name="Andreopoulos W."/>
            <person name="Angelini C."/>
            <person name="Antonin V."/>
            <person name="Barry K.W."/>
            <person name="Bougher N.L."/>
            <person name="Buchanan P."/>
            <person name="Buyck B."/>
            <person name="Bense V."/>
            <person name="Catcheside P."/>
            <person name="Chovatia M."/>
            <person name="Cooper J."/>
            <person name="Damon W."/>
            <person name="Desjardin D."/>
            <person name="Finy P."/>
            <person name="Geml J."/>
            <person name="Haridas S."/>
            <person name="Hughes K."/>
            <person name="Justo A."/>
            <person name="Karasinski D."/>
            <person name="Kautmanova I."/>
            <person name="Kiss B."/>
            <person name="Kocsube S."/>
            <person name="Kotiranta H."/>
            <person name="LaButti K.M."/>
            <person name="Lechner B.E."/>
            <person name="Liimatainen K."/>
            <person name="Lipzen A."/>
            <person name="Lukacs Z."/>
            <person name="Mihaltcheva S."/>
            <person name="Morgado L.N."/>
            <person name="Niskanen T."/>
            <person name="Noordeloos M.E."/>
            <person name="Ohm R.A."/>
            <person name="Ortiz-Santana B."/>
            <person name="Ovrebo C."/>
            <person name="Racz N."/>
            <person name="Riley R."/>
            <person name="Savchenko A."/>
            <person name="Shiryaev A."/>
            <person name="Soop K."/>
            <person name="Spirin V."/>
            <person name="Szebenyi C."/>
            <person name="Tomsovsky M."/>
            <person name="Tulloss R.E."/>
            <person name="Uehling J."/>
            <person name="Grigoriev I.V."/>
            <person name="Vagvolgyi C."/>
            <person name="Papp T."/>
            <person name="Martin F.M."/>
            <person name="Miettinen O."/>
            <person name="Hibbett D.S."/>
            <person name="Nagy L.G."/>
        </authorList>
    </citation>
    <scope>NUCLEOTIDE SEQUENCE [LARGE SCALE GENOMIC DNA]</scope>
    <source>
        <strain evidence="1 2">CBS 121175</strain>
    </source>
</reference>
<gene>
    <name evidence="1" type="ORF">FA15DRAFT_707770</name>
</gene>
<dbReference type="Proteomes" id="UP000307440">
    <property type="component" value="Unassembled WGS sequence"/>
</dbReference>
<name>A0A5C3KKE1_COPMA</name>
<accession>A0A5C3KKE1</accession>